<name>A0A081KE33_9GAMM</name>
<dbReference type="HAMAP" id="MF_02204">
    <property type="entry name" value="Pal"/>
    <property type="match status" value="1"/>
</dbReference>
<dbReference type="GO" id="GO:0009279">
    <property type="term" value="C:cell outer membrane"/>
    <property type="evidence" value="ECO:0007669"/>
    <property type="project" value="UniProtKB-SubCell"/>
</dbReference>
<keyword evidence="5" id="KW-0998">Cell outer membrane</keyword>
<evidence type="ECO:0000256" key="8">
    <source>
        <dbReference type="PROSITE-ProRule" id="PRU00473"/>
    </source>
</evidence>
<comment type="function">
    <text evidence="7">Part of the Tol-Pal system, which plays a role in outer membrane invagination during cell division and is important for maintaining outer membrane integrity.</text>
</comment>
<dbReference type="InterPro" id="IPR036737">
    <property type="entry name" value="OmpA-like_sf"/>
</dbReference>
<evidence type="ECO:0000313" key="11">
    <source>
        <dbReference type="EMBL" id="KEI72409.1"/>
    </source>
</evidence>
<evidence type="ECO:0000256" key="5">
    <source>
        <dbReference type="ARBA" id="ARBA00023237"/>
    </source>
</evidence>
<comment type="similarity">
    <text evidence="7">Belongs to the Pal lipoprotein family.</text>
</comment>
<dbReference type="Proteomes" id="UP000027997">
    <property type="component" value="Unassembled WGS sequence"/>
</dbReference>
<dbReference type="InterPro" id="IPR006665">
    <property type="entry name" value="OmpA-like"/>
</dbReference>
<dbReference type="GO" id="GO:0051301">
    <property type="term" value="P:cell division"/>
    <property type="evidence" value="ECO:0007669"/>
    <property type="project" value="UniProtKB-UniRule"/>
</dbReference>
<proteinExistence type="inferred from homology"/>
<dbReference type="SUPFAM" id="SSF103088">
    <property type="entry name" value="OmpA-like"/>
    <property type="match status" value="1"/>
</dbReference>
<dbReference type="EMBL" id="JOJP01000001">
    <property type="protein sequence ID" value="KEI72409.1"/>
    <property type="molecule type" value="Genomic_DNA"/>
</dbReference>
<dbReference type="eggNOG" id="COG2885">
    <property type="taxonomic scope" value="Bacteria"/>
</dbReference>
<keyword evidence="7" id="KW-0132">Cell division</keyword>
<dbReference type="PANTHER" id="PTHR30329">
    <property type="entry name" value="STATOR ELEMENT OF FLAGELLAR MOTOR COMPLEX"/>
    <property type="match status" value="1"/>
</dbReference>
<organism evidence="11 12">
    <name type="scientific">Endozoicomonas elysicola</name>
    <dbReference type="NCBI Taxonomy" id="305900"/>
    <lineage>
        <taxon>Bacteria</taxon>
        <taxon>Pseudomonadati</taxon>
        <taxon>Pseudomonadota</taxon>
        <taxon>Gammaproteobacteria</taxon>
        <taxon>Oceanospirillales</taxon>
        <taxon>Endozoicomonadaceae</taxon>
        <taxon>Endozoicomonas</taxon>
    </lineage>
</organism>
<keyword evidence="7" id="KW-0131">Cell cycle</keyword>
<dbReference type="CDD" id="cd07185">
    <property type="entry name" value="OmpA_C-like"/>
    <property type="match status" value="1"/>
</dbReference>
<evidence type="ECO:0000256" key="2">
    <source>
        <dbReference type="ARBA" id="ARBA00022729"/>
    </source>
</evidence>
<dbReference type="InterPro" id="IPR039001">
    <property type="entry name" value="Pal"/>
</dbReference>
<dbReference type="PROSITE" id="PS51123">
    <property type="entry name" value="OMPA_2"/>
    <property type="match status" value="1"/>
</dbReference>
<keyword evidence="3 8" id="KW-0472">Membrane</keyword>
<evidence type="ECO:0000313" key="12">
    <source>
        <dbReference type="Proteomes" id="UP000027997"/>
    </source>
</evidence>
<comment type="caution">
    <text evidence="11">The sequence shown here is derived from an EMBL/GenBank/DDBJ whole genome shotgun (WGS) entry which is preliminary data.</text>
</comment>
<keyword evidence="12" id="KW-1185">Reference proteome</keyword>
<feature type="domain" description="OmpA-like" evidence="10">
    <location>
        <begin position="70"/>
        <end position="186"/>
    </location>
</feature>
<evidence type="ECO:0000256" key="4">
    <source>
        <dbReference type="ARBA" id="ARBA00023139"/>
    </source>
</evidence>
<dbReference type="STRING" id="305900.GV64_18270"/>
<gene>
    <name evidence="7" type="primary">pal</name>
    <name evidence="11" type="ORF">GV64_18270</name>
</gene>
<dbReference type="InterPro" id="IPR006664">
    <property type="entry name" value="OMP_bac"/>
</dbReference>
<evidence type="ECO:0000259" key="10">
    <source>
        <dbReference type="PROSITE" id="PS51123"/>
    </source>
</evidence>
<keyword evidence="2 9" id="KW-0732">Signal</keyword>
<evidence type="ECO:0000256" key="3">
    <source>
        <dbReference type="ARBA" id="ARBA00023136"/>
    </source>
</evidence>
<dbReference type="PRINTS" id="PR01021">
    <property type="entry name" value="OMPADOMAIN"/>
</dbReference>
<accession>A0A081KE33</accession>
<reference evidence="11 12" key="1">
    <citation type="submission" date="2014-06" db="EMBL/GenBank/DDBJ databases">
        <title>Whole Genome Sequences of Three Symbiotic Endozoicomonas Bacteria.</title>
        <authorList>
            <person name="Neave M.J."/>
            <person name="Apprill A."/>
            <person name="Voolstra C.R."/>
        </authorList>
    </citation>
    <scope>NUCLEOTIDE SEQUENCE [LARGE SCALE GENOMIC DNA]</scope>
    <source>
        <strain evidence="11 12">DSM 22380</strain>
    </source>
</reference>
<comment type="subcellular location">
    <subcellularLocation>
        <location evidence="1">Cell outer membrane</location>
    </subcellularLocation>
</comment>
<keyword evidence="4" id="KW-0564">Palmitate</keyword>
<dbReference type="PANTHER" id="PTHR30329:SF21">
    <property type="entry name" value="LIPOPROTEIN YIAD-RELATED"/>
    <property type="match status" value="1"/>
</dbReference>
<dbReference type="PROSITE" id="PS01068">
    <property type="entry name" value="OMPA_1"/>
    <property type="match status" value="1"/>
</dbReference>
<comment type="subunit">
    <text evidence="7">The Tol-Pal system is composed of five core proteins: the inner membrane proteins TolA, TolQ and TolR, the periplasmic protein TolB and the outer membrane protein Pal. They form a network linking the inner and outer membranes and the peptidoglycan layer.</text>
</comment>
<dbReference type="InterPro" id="IPR006690">
    <property type="entry name" value="OMPA-like_CS"/>
</dbReference>
<evidence type="ECO:0000256" key="9">
    <source>
        <dbReference type="SAM" id="SignalP"/>
    </source>
</evidence>
<dbReference type="Gene3D" id="3.30.1330.60">
    <property type="entry name" value="OmpA-like domain"/>
    <property type="match status" value="1"/>
</dbReference>
<evidence type="ECO:0000256" key="6">
    <source>
        <dbReference type="ARBA" id="ARBA00023288"/>
    </source>
</evidence>
<dbReference type="AlphaFoldDB" id="A0A081KE33"/>
<protein>
    <recommendedName>
        <fullName evidence="7">Peptidoglycan-associated protein</fullName>
    </recommendedName>
</protein>
<dbReference type="RefSeq" id="WP_020584752.1">
    <property type="nucleotide sequence ID" value="NZ_JOJP01000001.1"/>
</dbReference>
<dbReference type="Pfam" id="PF00691">
    <property type="entry name" value="OmpA"/>
    <property type="match status" value="1"/>
</dbReference>
<dbReference type="InterPro" id="IPR050330">
    <property type="entry name" value="Bact_OuterMem_StrucFunc"/>
</dbReference>
<keyword evidence="6" id="KW-0449">Lipoprotein</keyword>
<sequence length="186" mass="20429">MQIANVVKAAFLAVAAIWLAGCASKKEPTTAETQPPVVTIEEEVLVEVQPVLDPAVQAVIDSGKIDESPEEIQALLEKNTYFFPFDSSKLDDEAYKALDVHAAYLTSDLGYMKNIVIQGHTDERGTRTYNLALGERRANAVKDYLVAKGVAANRVEVISFGFEKPLDPEHNDTAWALNRRAVIVVE</sequence>
<evidence type="ECO:0000256" key="1">
    <source>
        <dbReference type="ARBA" id="ARBA00004442"/>
    </source>
</evidence>
<feature type="signal peptide" evidence="9">
    <location>
        <begin position="1"/>
        <end position="25"/>
    </location>
</feature>
<evidence type="ECO:0000256" key="7">
    <source>
        <dbReference type="HAMAP-Rule" id="MF_02204"/>
    </source>
</evidence>
<feature type="chain" id="PRO_5001758939" description="Peptidoglycan-associated protein" evidence="9">
    <location>
        <begin position="26"/>
        <end position="186"/>
    </location>
</feature>